<keyword evidence="4" id="KW-1185">Reference proteome</keyword>
<dbReference type="Pfam" id="PF18717">
    <property type="entry name" value="CxC4"/>
    <property type="match status" value="1"/>
</dbReference>
<evidence type="ECO:0000313" key="3">
    <source>
        <dbReference type="EMBL" id="KAF5311572.1"/>
    </source>
</evidence>
<feature type="region of interest" description="Disordered" evidence="1">
    <location>
        <begin position="557"/>
        <end position="578"/>
    </location>
</feature>
<dbReference type="InterPro" id="IPR040648">
    <property type="entry name" value="HMGXB3_CxC4"/>
</dbReference>
<dbReference type="AlphaFoldDB" id="A0A8H5AWQ4"/>
<evidence type="ECO:0000259" key="2">
    <source>
        <dbReference type="Pfam" id="PF18717"/>
    </source>
</evidence>
<evidence type="ECO:0000256" key="1">
    <source>
        <dbReference type="SAM" id="MobiDB-lite"/>
    </source>
</evidence>
<name>A0A8H5AWQ4_9AGAR</name>
<dbReference type="OrthoDB" id="5598737at2759"/>
<protein>
    <recommendedName>
        <fullName evidence="2">HMG domain-containing protein</fullName>
    </recommendedName>
</protein>
<accession>A0A8H5AWQ4</accession>
<sequence>MTKRTRDSSCHHIAFLRSVHGEDMFPDNGDDDITYYDERSAILFERYSTSVNDPNQHFYHFSVPARTMPTIQNRAIVQFEGNVHTGSGSWSCTKDLNASHCSHIHLAKLLVQTMLDVDRSGSWESGLGAGDLKYDHAETAMHENRPGYSTVQNEDAGVIPLLETDACVCSRESTYNPFLTSKTKTVSCVLYGLSHAKNTTIEVQDCQQCRRRLIGPDCQNLGVFNWNNRILVSEALLDDYTSSFAASETPFAAYAIIASRRYRTHKSAIPFMDPKVFVEIWFAYISLVQLDLRTPGMCPRCGPNPETTIWDGVTLSFHRKHLRASLEPPTTLNPDSEARAAVVYVQKQQCFAEKDTRQLLGKVLNGTSLVRVMEKLESLQIPKPTSDTAATGFQPPTSNTALHEPPAPDATNSKEAAEWNSQLDRLAAVPAAAQHLQGINHWLGEMFERWFGLSAIAAHREAPDPYYLLFKQLIAEESVLQMINRPGMRDLAIFIADPSQKNISHLIAIPTLYDVVRYELATTQTNTVRHETFEVLKWLHTRAGAVMEALLAKNGTSTSTTNLAPSQSNSTAPPASNVPSVIVEKSWKKTGCHYAMTQLRHRPKYDGLQYDQRPEPSGSKNQKRGNCSKWYSQYSEDRQTGGIMCVWCPHSICYGFHCIPKGEGRNDVFSALYTRWEKAPKRVIYDFACALGPYCLTREPEFFLDTEFRIDSFHAKDHTKCAPATFLATYAAVNPILGAINTSAGECGNSGLLKVRKSVSYMSQDRAIMYTHVYLALWNRLRVLEM</sequence>
<organism evidence="3 4">
    <name type="scientific">Ephemerocybe angulata</name>
    <dbReference type="NCBI Taxonomy" id="980116"/>
    <lineage>
        <taxon>Eukaryota</taxon>
        <taxon>Fungi</taxon>
        <taxon>Dikarya</taxon>
        <taxon>Basidiomycota</taxon>
        <taxon>Agaricomycotina</taxon>
        <taxon>Agaricomycetes</taxon>
        <taxon>Agaricomycetidae</taxon>
        <taxon>Agaricales</taxon>
        <taxon>Agaricineae</taxon>
        <taxon>Psathyrellaceae</taxon>
        <taxon>Ephemerocybe</taxon>
    </lineage>
</organism>
<reference evidence="3 4" key="1">
    <citation type="journal article" date="2020" name="ISME J.">
        <title>Uncovering the hidden diversity of litter-decomposition mechanisms in mushroom-forming fungi.</title>
        <authorList>
            <person name="Floudas D."/>
            <person name="Bentzer J."/>
            <person name="Ahren D."/>
            <person name="Johansson T."/>
            <person name="Persson P."/>
            <person name="Tunlid A."/>
        </authorList>
    </citation>
    <scope>NUCLEOTIDE SEQUENCE [LARGE SCALE GENOMIC DNA]</scope>
    <source>
        <strain evidence="3 4">CBS 175.51</strain>
    </source>
</reference>
<dbReference type="PANTHER" id="PTHR34305:SF1">
    <property type="entry name" value="SWIM-TYPE DOMAIN-CONTAINING PROTEIN"/>
    <property type="match status" value="1"/>
</dbReference>
<gene>
    <name evidence="3" type="ORF">D9611_009508</name>
</gene>
<feature type="region of interest" description="Disordered" evidence="1">
    <location>
        <begin position="605"/>
        <end position="626"/>
    </location>
</feature>
<proteinExistence type="predicted"/>
<dbReference type="Proteomes" id="UP000541558">
    <property type="component" value="Unassembled WGS sequence"/>
</dbReference>
<evidence type="ECO:0000313" key="4">
    <source>
        <dbReference type="Proteomes" id="UP000541558"/>
    </source>
</evidence>
<feature type="region of interest" description="Disordered" evidence="1">
    <location>
        <begin position="381"/>
        <end position="413"/>
    </location>
</feature>
<comment type="caution">
    <text evidence="3">The sequence shown here is derived from an EMBL/GenBank/DDBJ whole genome shotgun (WGS) entry which is preliminary data.</text>
</comment>
<feature type="compositionally biased region" description="Polar residues" evidence="1">
    <location>
        <begin position="383"/>
        <end position="401"/>
    </location>
</feature>
<feature type="domain" description="HMG" evidence="2">
    <location>
        <begin position="160"/>
        <end position="284"/>
    </location>
</feature>
<dbReference type="EMBL" id="JAACJK010000225">
    <property type="protein sequence ID" value="KAF5311572.1"/>
    <property type="molecule type" value="Genomic_DNA"/>
</dbReference>
<dbReference type="PANTHER" id="PTHR34305">
    <property type="entry name" value="EXPRESSED PROTEIN"/>
    <property type="match status" value="1"/>
</dbReference>